<gene>
    <name evidence="1" type="ORF">E2C01_085868</name>
</gene>
<dbReference type="Proteomes" id="UP000324222">
    <property type="component" value="Unassembled WGS sequence"/>
</dbReference>
<dbReference type="AlphaFoldDB" id="A0A5B7JET4"/>
<evidence type="ECO:0000313" key="2">
    <source>
        <dbReference type="Proteomes" id="UP000324222"/>
    </source>
</evidence>
<reference evidence="1 2" key="1">
    <citation type="submission" date="2019-05" db="EMBL/GenBank/DDBJ databases">
        <title>Another draft genome of Portunus trituberculatus and its Hox gene families provides insights of decapod evolution.</title>
        <authorList>
            <person name="Jeong J.-H."/>
            <person name="Song I."/>
            <person name="Kim S."/>
            <person name="Choi T."/>
            <person name="Kim D."/>
            <person name="Ryu S."/>
            <person name="Kim W."/>
        </authorList>
    </citation>
    <scope>NUCLEOTIDE SEQUENCE [LARGE SCALE GENOMIC DNA]</scope>
    <source>
        <tissue evidence="1">Muscle</tissue>
    </source>
</reference>
<sequence>MREPASDKTDWTRCCPPDASLESMMLLRFHSCRGALLCVDGACGVDLHPQGAASTQRQSPASLGLVLSQRKALKASRVGESRVVTLAGGRYKDVVAVFYLGR</sequence>
<organism evidence="1 2">
    <name type="scientific">Portunus trituberculatus</name>
    <name type="common">Swimming crab</name>
    <name type="synonym">Neptunus trituberculatus</name>
    <dbReference type="NCBI Taxonomy" id="210409"/>
    <lineage>
        <taxon>Eukaryota</taxon>
        <taxon>Metazoa</taxon>
        <taxon>Ecdysozoa</taxon>
        <taxon>Arthropoda</taxon>
        <taxon>Crustacea</taxon>
        <taxon>Multicrustacea</taxon>
        <taxon>Malacostraca</taxon>
        <taxon>Eumalacostraca</taxon>
        <taxon>Eucarida</taxon>
        <taxon>Decapoda</taxon>
        <taxon>Pleocyemata</taxon>
        <taxon>Brachyura</taxon>
        <taxon>Eubrachyura</taxon>
        <taxon>Portunoidea</taxon>
        <taxon>Portunidae</taxon>
        <taxon>Portuninae</taxon>
        <taxon>Portunus</taxon>
    </lineage>
</organism>
<proteinExistence type="predicted"/>
<evidence type="ECO:0000313" key="1">
    <source>
        <dbReference type="EMBL" id="MPC90864.1"/>
    </source>
</evidence>
<keyword evidence="2" id="KW-1185">Reference proteome</keyword>
<accession>A0A5B7JET4</accession>
<protein>
    <submittedName>
        <fullName evidence="1">Uncharacterized protein</fullName>
    </submittedName>
</protein>
<name>A0A5B7JET4_PORTR</name>
<dbReference type="EMBL" id="VSRR010085831">
    <property type="protein sequence ID" value="MPC90864.1"/>
    <property type="molecule type" value="Genomic_DNA"/>
</dbReference>
<comment type="caution">
    <text evidence="1">The sequence shown here is derived from an EMBL/GenBank/DDBJ whole genome shotgun (WGS) entry which is preliminary data.</text>
</comment>